<keyword evidence="2" id="KW-1185">Reference proteome</keyword>
<evidence type="ECO:0000313" key="1">
    <source>
        <dbReference type="EMBL" id="NOJ43033.1"/>
    </source>
</evidence>
<comment type="caution">
    <text evidence="1">The sequence shown here is derived from an EMBL/GenBank/DDBJ whole genome shotgun (WGS) entry which is preliminary data.</text>
</comment>
<dbReference type="RefSeq" id="WP_171582253.1">
    <property type="nucleotide sequence ID" value="NZ_JAAVLX010000009.1"/>
</dbReference>
<proteinExistence type="predicted"/>
<dbReference type="AlphaFoldDB" id="A0A7Y4LY03"/>
<evidence type="ECO:0000313" key="2">
    <source>
        <dbReference type="Proteomes" id="UP000544122"/>
    </source>
</evidence>
<protein>
    <submittedName>
        <fullName evidence="1">Uncharacterized protein</fullName>
    </submittedName>
</protein>
<organism evidence="1 2">
    <name type="scientific">Bradyrhizobium australiense</name>
    <dbReference type="NCBI Taxonomy" id="2721161"/>
    <lineage>
        <taxon>Bacteria</taxon>
        <taxon>Pseudomonadati</taxon>
        <taxon>Pseudomonadota</taxon>
        <taxon>Alphaproteobacteria</taxon>
        <taxon>Hyphomicrobiales</taxon>
        <taxon>Nitrobacteraceae</taxon>
        <taxon>Bradyrhizobium</taxon>
    </lineage>
</organism>
<accession>A0A7Y4LY03</accession>
<reference evidence="1 2" key="1">
    <citation type="submission" date="2020-03" db="EMBL/GenBank/DDBJ databases">
        <title>Bradyrhizobium diversity isolated from nodules of Indigofera sp.</title>
        <authorList>
            <person name="Klepa M."/>
            <person name="Helene L."/>
            <person name="Hungria M."/>
        </authorList>
    </citation>
    <scope>NUCLEOTIDE SEQUENCE [LARGE SCALE GENOMIC DNA]</scope>
    <source>
        <strain evidence="1 2">WSM 1791</strain>
    </source>
</reference>
<dbReference type="EMBL" id="JAAVLX010000009">
    <property type="protein sequence ID" value="NOJ43033.1"/>
    <property type="molecule type" value="Genomic_DNA"/>
</dbReference>
<gene>
    <name evidence="1" type="ORF">HCN58_26230</name>
</gene>
<sequence>MPETEKITFAELRERGASRVIVYCHDYTCSHSVTMEASRWPDHLRLSDIEGQFTCTACGKRGADVRPDFGSIKRRALQA</sequence>
<name>A0A7Y4LY03_9BRAD</name>
<dbReference type="Proteomes" id="UP000544122">
    <property type="component" value="Unassembled WGS sequence"/>
</dbReference>